<proteinExistence type="predicted"/>
<evidence type="ECO:0000256" key="1">
    <source>
        <dbReference type="ARBA" id="ARBA00022679"/>
    </source>
</evidence>
<evidence type="ECO:0000313" key="4">
    <source>
        <dbReference type="EMBL" id="ADD45542.1"/>
    </source>
</evidence>
<dbReference type="eggNOG" id="COG0456">
    <property type="taxonomic scope" value="Bacteria"/>
</dbReference>
<dbReference type="CDD" id="cd04301">
    <property type="entry name" value="NAT_SF"/>
    <property type="match status" value="1"/>
</dbReference>
<feature type="domain" description="N-acetyltransferase" evidence="3">
    <location>
        <begin position="3"/>
        <end position="152"/>
    </location>
</feature>
<dbReference type="GO" id="GO:0016747">
    <property type="term" value="F:acyltransferase activity, transferring groups other than amino-acyl groups"/>
    <property type="evidence" value="ECO:0007669"/>
    <property type="project" value="InterPro"/>
</dbReference>
<dbReference type="EMBL" id="CP001778">
    <property type="protein sequence ID" value="ADD45542.1"/>
    <property type="molecule type" value="Genomic_DNA"/>
</dbReference>
<protein>
    <submittedName>
        <fullName evidence="4">GCN5-related N-acetyltransferase</fullName>
    </submittedName>
</protein>
<dbReference type="InterPro" id="IPR050832">
    <property type="entry name" value="Bact_Acetyltransf"/>
</dbReference>
<sequence length="167" mass="18091">MRPEFRLESYDSEVVRHLNTAVQREYHRRYGGGDETVLAAADFVPPNGAFFVAYLDGEPVASGAWRSHGESDAEMKRLYVVDTARGLGLARSMVALLEENAAAAGRARMILETGTEQPEALALYASLGYAPVEPFGFYANEEGARHLGKALSGHNPHLTHKTGTTAA</sequence>
<evidence type="ECO:0000313" key="5">
    <source>
        <dbReference type="Proteomes" id="UP000000844"/>
    </source>
</evidence>
<dbReference type="HOGENOM" id="CLU_013985_11_8_11"/>
<dbReference type="KEGG" id="sna:Snas_5914"/>
<dbReference type="STRING" id="446470.Snas_5914"/>
<dbReference type="Gene3D" id="3.40.630.30">
    <property type="match status" value="1"/>
</dbReference>
<evidence type="ECO:0000259" key="3">
    <source>
        <dbReference type="PROSITE" id="PS51186"/>
    </source>
</evidence>
<dbReference type="AlphaFoldDB" id="D3Q013"/>
<dbReference type="PANTHER" id="PTHR43877">
    <property type="entry name" value="AMINOALKYLPHOSPHONATE N-ACETYLTRANSFERASE-RELATED-RELATED"/>
    <property type="match status" value="1"/>
</dbReference>
<organism evidence="4 5">
    <name type="scientific">Stackebrandtia nassauensis (strain DSM 44728 / CIP 108903 / NRRL B-16338 / NBRC 102104 / LLR-40K-21)</name>
    <dbReference type="NCBI Taxonomy" id="446470"/>
    <lineage>
        <taxon>Bacteria</taxon>
        <taxon>Bacillati</taxon>
        <taxon>Actinomycetota</taxon>
        <taxon>Actinomycetes</taxon>
        <taxon>Glycomycetales</taxon>
        <taxon>Glycomycetaceae</taxon>
        <taxon>Stackebrandtia</taxon>
    </lineage>
</organism>
<dbReference type="InterPro" id="IPR000182">
    <property type="entry name" value="GNAT_dom"/>
</dbReference>
<dbReference type="RefSeq" id="WP_013021113.1">
    <property type="nucleotide sequence ID" value="NC_013947.1"/>
</dbReference>
<keyword evidence="5" id="KW-1185">Reference proteome</keyword>
<dbReference type="PROSITE" id="PS51186">
    <property type="entry name" value="GNAT"/>
    <property type="match status" value="1"/>
</dbReference>
<dbReference type="Pfam" id="PF00583">
    <property type="entry name" value="Acetyltransf_1"/>
    <property type="match status" value="1"/>
</dbReference>
<name>D3Q013_STANL</name>
<accession>D3Q013</accession>
<gene>
    <name evidence="4" type="ordered locus">Snas_5914</name>
</gene>
<dbReference type="SUPFAM" id="SSF55729">
    <property type="entry name" value="Acyl-CoA N-acyltransferases (Nat)"/>
    <property type="match status" value="1"/>
</dbReference>
<dbReference type="InterPro" id="IPR016181">
    <property type="entry name" value="Acyl_CoA_acyltransferase"/>
</dbReference>
<evidence type="ECO:0000256" key="2">
    <source>
        <dbReference type="ARBA" id="ARBA00023315"/>
    </source>
</evidence>
<keyword evidence="2" id="KW-0012">Acyltransferase</keyword>
<dbReference type="Proteomes" id="UP000000844">
    <property type="component" value="Chromosome"/>
</dbReference>
<reference evidence="4 5" key="1">
    <citation type="journal article" date="2009" name="Stand. Genomic Sci.">
        <title>Complete genome sequence of Stackebrandtia nassauensis type strain (LLR-40K-21).</title>
        <authorList>
            <person name="Munk C."/>
            <person name="Lapidus A."/>
            <person name="Copeland A."/>
            <person name="Jando M."/>
            <person name="Mayilraj S."/>
            <person name="Glavina Del Rio T."/>
            <person name="Nolan M."/>
            <person name="Chen F."/>
            <person name="Lucas S."/>
            <person name="Tice H."/>
            <person name="Cheng J.F."/>
            <person name="Han C."/>
            <person name="Detter J.C."/>
            <person name="Bruce D."/>
            <person name="Goodwin L."/>
            <person name="Chain P."/>
            <person name="Pitluck S."/>
            <person name="Goker M."/>
            <person name="Ovchinikova G."/>
            <person name="Pati A."/>
            <person name="Ivanova N."/>
            <person name="Mavromatis K."/>
            <person name="Chen A."/>
            <person name="Palaniappan K."/>
            <person name="Land M."/>
            <person name="Hauser L."/>
            <person name="Chang Y.J."/>
            <person name="Jeffries C.D."/>
            <person name="Bristow J."/>
            <person name="Eisen J.A."/>
            <person name="Markowitz V."/>
            <person name="Hugenholtz P."/>
            <person name="Kyrpides N.C."/>
            <person name="Klenk H.P."/>
        </authorList>
    </citation>
    <scope>NUCLEOTIDE SEQUENCE [LARGE SCALE GENOMIC DNA]</scope>
    <source>
        <strain evidence="5">DSM 44728 / CIP 108903 / NRRL B-16338 / NBRC 102104 / LLR-40K-21</strain>
    </source>
</reference>
<keyword evidence="1 4" id="KW-0808">Transferase</keyword>
<dbReference type="PANTHER" id="PTHR43877:SF2">
    <property type="entry name" value="AMINOALKYLPHOSPHONATE N-ACETYLTRANSFERASE-RELATED"/>
    <property type="match status" value="1"/>
</dbReference>